<gene>
    <name evidence="2" type="ORF">PMIN01_08939</name>
</gene>
<dbReference type="EMBL" id="WJXW01000009">
    <property type="protein sequence ID" value="KAF9733256.1"/>
    <property type="molecule type" value="Genomic_DNA"/>
</dbReference>
<sequence length="107" mass="11186">MADESTTAPTSENISHSSRHGRGSTPRADESTVAPTHENICRASPPRTTSDAPLLPHAPSALSTATGIASSAASTVKTAASSAREWTEAKVEELSARKEMERVRMAA</sequence>
<reference evidence="2" key="1">
    <citation type="journal article" date="2020" name="Mol. Plant Microbe Interact.">
        <title>Genome Sequence of the Biocontrol Agent Coniothyrium minitans strain Conio (IMI 134523).</title>
        <authorList>
            <person name="Patel D."/>
            <person name="Shittu T.A."/>
            <person name="Baroncelli R."/>
            <person name="Muthumeenakshi S."/>
            <person name="Osborne T.H."/>
            <person name="Janganan T.K."/>
            <person name="Sreenivasaprasad S."/>
        </authorList>
    </citation>
    <scope>NUCLEOTIDE SEQUENCE</scope>
    <source>
        <strain evidence="2">Conio</strain>
    </source>
</reference>
<proteinExistence type="predicted"/>
<protein>
    <submittedName>
        <fullName evidence="2">Uncharacterized protein</fullName>
    </submittedName>
</protein>
<accession>A0A9P6KNZ7</accession>
<feature type="region of interest" description="Disordered" evidence="1">
    <location>
        <begin position="1"/>
        <end position="59"/>
    </location>
</feature>
<organism evidence="2 3">
    <name type="scientific">Paraphaeosphaeria minitans</name>
    <dbReference type="NCBI Taxonomy" id="565426"/>
    <lineage>
        <taxon>Eukaryota</taxon>
        <taxon>Fungi</taxon>
        <taxon>Dikarya</taxon>
        <taxon>Ascomycota</taxon>
        <taxon>Pezizomycotina</taxon>
        <taxon>Dothideomycetes</taxon>
        <taxon>Pleosporomycetidae</taxon>
        <taxon>Pleosporales</taxon>
        <taxon>Massarineae</taxon>
        <taxon>Didymosphaeriaceae</taxon>
        <taxon>Paraphaeosphaeria</taxon>
    </lineage>
</organism>
<comment type="caution">
    <text evidence="2">The sequence shown here is derived from an EMBL/GenBank/DDBJ whole genome shotgun (WGS) entry which is preliminary data.</text>
</comment>
<evidence type="ECO:0000256" key="1">
    <source>
        <dbReference type="SAM" id="MobiDB-lite"/>
    </source>
</evidence>
<dbReference type="Proteomes" id="UP000756921">
    <property type="component" value="Unassembled WGS sequence"/>
</dbReference>
<evidence type="ECO:0000313" key="3">
    <source>
        <dbReference type="Proteomes" id="UP000756921"/>
    </source>
</evidence>
<keyword evidence="3" id="KW-1185">Reference proteome</keyword>
<dbReference type="AlphaFoldDB" id="A0A9P6KNZ7"/>
<dbReference type="OrthoDB" id="3797550at2759"/>
<evidence type="ECO:0000313" key="2">
    <source>
        <dbReference type="EMBL" id="KAF9733256.1"/>
    </source>
</evidence>
<name>A0A9P6KNZ7_9PLEO</name>
<feature type="compositionally biased region" description="Polar residues" evidence="1">
    <location>
        <begin position="1"/>
        <end position="16"/>
    </location>
</feature>